<name>A0A8H5YXG0_9HYPO</name>
<dbReference type="InterPro" id="IPR052895">
    <property type="entry name" value="HetReg/Transcr_Mod"/>
</dbReference>
<dbReference type="EMBL" id="JAAOAN010000130">
    <property type="protein sequence ID" value="KAF5720483.1"/>
    <property type="molecule type" value="Genomic_DNA"/>
</dbReference>
<proteinExistence type="predicted"/>
<evidence type="ECO:0000259" key="1">
    <source>
        <dbReference type="Pfam" id="PF06985"/>
    </source>
</evidence>
<keyword evidence="3" id="KW-1185">Reference proteome</keyword>
<evidence type="ECO:0000313" key="2">
    <source>
        <dbReference type="EMBL" id="KAF5720483.1"/>
    </source>
</evidence>
<protein>
    <submittedName>
        <fullName evidence="2">Heterokaryon incompatibility het-6</fullName>
    </submittedName>
</protein>
<dbReference type="AlphaFoldDB" id="A0A8H5YXG0"/>
<evidence type="ECO:0000313" key="3">
    <source>
        <dbReference type="Proteomes" id="UP000544331"/>
    </source>
</evidence>
<dbReference type="Pfam" id="PF26639">
    <property type="entry name" value="Het-6_barrel"/>
    <property type="match status" value="1"/>
</dbReference>
<comment type="caution">
    <text evidence="2">The sequence shown here is derived from an EMBL/GenBank/DDBJ whole genome shotgun (WGS) entry which is preliminary data.</text>
</comment>
<reference evidence="2 3" key="1">
    <citation type="submission" date="2020-05" db="EMBL/GenBank/DDBJ databases">
        <title>Identification and distribution of gene clusters putatively required for synthesis of sphingolipid metabolism inhibitors in phylogenetically diverse species of the filamentous fungus Fusarium.</title>
        <authorList>
            <person name="Kim H.-S."/>
            <person name="Busman M."/>
            <person name="Brown D.W."/>
            <person name="Divon H."/>
            <person name="Uhlig S."/>
            <person name="Proctor R.H."/>
        </authorList>
    </citation>
    <scope>NUCLEOTIDE SEQUENCE [LARGE SCALE GENOMIC DNA]</scope>
    <source>
        <strain evidence="2 3">NRRL 66235</strain>
    </source>
</reference>
<feature type="domain" description="Heterokaryon incompatibility" evidence="1">
    <location>
        <begin position="143"/>
        <end position="321"/>
    </location>
</feature>
<dbReference type="InterPro" id="IPR010730">
    <property type="entry name" value="HET"/>
</dbReference>
<dbReference type="PANTHER" id="PTHR24148">
    <property type="entry name" value="ANKYRIN REPEAT DOMAIN-CONTAINING PROTEIN 39 HOMOLOG-RELATED"/>
    <property type="match status" value="1"/>
</dbReference>
<gene>
    <name evidence="2" type="ORF">FMUND_4305</name>
</gene>
<organism evidence="2 3">
    <name type="scientific">Fusarium mundagurra</name>
    <dbReference type="NCBI Taxonomy" id="1567541"/>
    <lineage>
        <taxon>Eukaryota</taxon>
        <taxon>Fungi</taxon>
        <taxon>Dikarya</taxon>
        <taxon>Ascomycota</taxon>
        <taxon>Pezizomycotina</taxon>
        <taxon>Sordariomycetes</taxon>
        <taxon>Hypocreomycetidae</taxon>
        <taxon>Hypocreales</taxon>
        <taxon>Nectriaceae</taxon>
        <taxon>Fusarium</taxon>
        <taxon>Fusarium fujikuroi species complex</taxon>
    </lineage>
</organism>
<dbReference type="Pfam" id="PF06985">
    <property type="entry name" value="HET"/>
    <property type="match status" value="1"/>
</dbReference>
<accession>A0A8H5YXG0</accession>
<dbReference type="PANTHER" id="PTHR24148:SF64">
    <property type="entry name" value="HETEROKARYON INCOMPATIBILITY DOMAIN-CONTAINING PROTEIN"/>
    <property type="match status" value="1"/>
</dbReference>
<sequence>MLTTQNEIICETTLIVLIRSGEGSTITSQLRRTGTRIPRDSKFKAENSSDAFVALAKWAVDYSTAEGVKAGYKAAFQSGQERLSGFFSNLQGSSSRIPDLPTEKLVHSPLEDTKGIRLVQVDVNDSVLSLTMNTYSASEIPPYVCLSYVWVDFGPMWNRGRDFRETELEVPHFSHADTVDIAINNKLFPIKANLHAALLGLHKYLNGRPIWTDAVCINQEDPDEKTVQVARMDEIYCAAEKVFIWLGRKHTERTAAMSILKAWPAFPEDPNHADIRFHGKKYTTAKEFFDATSTGSELISWLSLLRMVSESWWSRVWTVQEFILAKEYAFYYNGEEVPASELKKAMDWTYFVASHFSSKIVPHWVTFQPSMFELKKAGRKLHLLDVTMLGGTRMAGDPRDKVWAFLGITDPATLGQTPLKPDYSNRNMGDFYLDIAQRLINGDAGLLVLSLVNHPLPRESYKFKSTKPIGNRLLDRHKAKKRFPKKEPDWAPLEEDIFDDALQPDWSGKELGYPSWVPKMASAVATEPLFLKEMKAQKARGRALYDHSWRVFHAASGVEGAYSLSGNGRTLLVSAHILDRITKITSLPKRKEEEKVFYKSLRSWYPGRTRLADMAYPPQPSTTVPEALWRTLLTNIWLTTHPAPDACCNHFANYLARISDSASDAKHDLRSKHKPDPEEGDIFAIAVDDAGTDRVLFVTEKGYLGLGPARTEVGDVVSLIAGSHVPFVLRKGNQGWILVGETYVHGVMYGEAVNKSEFQRAVIV</sequence>
<dbReference type="Proteomes" id="UP000544331">
    <property type="component" value="Unassembled WGS sequence"/>
</dbReference>
<dbReference type="OrthoDB" id="2157530at2759"/>